<evidence type="ECO:0000256" key="6">
    <source>
        <dbReference type="ARBA" id="ARBA00022989"/>
    </source>
</evidence>
<keyword evidence="3 9" id="KW-0633">Potassium transport</keyword>
<feature type="transmembrane region" description="Helical" evidence="9">
    <location>
        <begin position="464"/>
        <end position="487"/>
    </location>
</feature>
<feature type="transmembrane region" description="Helical" evidence="9">
    <location>
        <begin position="258"/>
        <end position="277"/>
    </location>
</feature>
<keyword evidence="11" id="KW-1185">Reference proteome</keyword>
<evidence type="ECO:0000313" key="11">
    <source>
        <dbReference type="Proteomes" id="UP000316612"/>
    </source>
</evidence>
<feature type="transmembrane region" description="Helical" evidence="9">
    <location>
        <begin position="229"/>
        <end position="246"/>
    </location>
</feature>
<evidence type="ECO:0000256" key="1">
    <source>
        <dbReference type="ARBA" id="ARBA00022448"/>
    </source>
</evidence>
<reference evidence="10 11" key="1">
    <citation type="submission" date="2019-06" db="EMBL/GenBank/DDBJ databases">
        <title>Whole genome shotgun sequence of Glutamicibacter uratoxydans NBRC 15515.</title>
        <authorList>
            <person name="Hosoyama A."/>
            <person name="Uohara A."/>
            <person name="Ohji S."/>
            <person name="Ichikawa N."/>
        </authorList>
    </citation>
    <scope>NUCLEOTIDE SEQUENCE [LARGE SCALE GENOMIC DNA]</scope>
    <source>
        <strain evidence="10 11">NBRC 15515</strain>
    </source>
</reference>
<accession>A0A4Y4DRD6</accession>
<feature type="transmembrane region" description="Helical" evidence="9">
    <location>
        <begin position="507"/>
        <end position="529"/>
    </location>
</feature>
<evidence type="ECO:0000256" key="9">
    <source>
        <dbReference type="HAMAP-Rule" id="MF_00275"/>
    </source>
</evidence>
<feature type="transmembrane region" description="Helical" evidence="9">
    <location>
        <begin position="6"/>
        <end position="24"/>
    </location>
</feature>
<dbReference type="PANTHER" id="PTHR30607">
    <property type="entry name" value="POTASSIUM-TRANSPORTING ATPASE A CHAIN"/>
    <property type="match status" value="1"/>
</dbReference>
<comment type="similarity">
    <text evidence="9">Belongs to the KdpA family.</text>
</comment>
<dbReference type="OrthoDB" id="9763796at2"/>
<dbReference type="PANTHER" id="PTHR30607:SF2">
    <property type="entry name" value="POTASSIUM-TRANSPORTING ATPASE POTASSIUM-BINDING SUBUNIT"/>
    <property type="match status" value="1"/>
</dbReference>
<comment type="function">
    <text evidence="9">Part of the high-affinity ATP-driven potassium transport (or Kdp) system, which catalyzes the hydrolysis of ATP coupled with the electrogenic transport of potassium into the cytoplasm. This subunit binds the extracellular potassium ions and delivers the ions to the membrane domain of KdpB through an intramembrane tunnel.</text>
</comment>
<name>A0A4Y4DRD6_GLUUR</name>
<dbReference type="GO" id="GO:0008556">
    <property type="term" value="F:P-type potassium transmembrane transporter activity"/>
    <property type="evidence" value="ECO:0007669"/>
    <property type="project" value="InterPro"/>
</dbReference>
<dbReference type="Proteomes" id="UP000316612">
    <property type="component" value="Unassembled WGS sequence"/>
</dbReference>
<evidence type="ECO:0000313" key="10">
    <source>
        <dbReference type="EMBL" id="GED05928.1"/>
    </source>
</evidence>
<comment type="caution">
    <text evidence="10">The sequence shown here is derived from an EMBL/GenBank/DDBJ whole genome shotgun (WGS) entry which is preliminary data.</text>
</comment>
<dbReference type="PIRSF" id="PIRSF001294">
    <property type="entry name" value="K_ATPaseA"/>
    <property type="match status" value="1"/>
</dbReference>
<evidence type="ECO:0000256" key="7">
    <source>
        <dbReference type="ARBA" id="ARBA00023065"/>
    </source>
</evidence>
<feature type="transmembrane region" description="Helical" evidence="9">
    <location>
        <begin position="61"/>
        <end position="82"/>
    </location>
</feature>
<keyword evidence="6 9" id="KW-1133">Transmembrane helix</keyword>
<organism evidence="10 11">
    <name type="scientific">Glutamicibacter uratoxydans</name>
    <name type="common">Arthrobacter uratoxydans</name>
    <dbReference type="NCBI Taxonomy" id="43667"/>
    <lineage>
        <taxon>Bacteria</taxon>
        <taxon>Bacillati</taxon>
        <taxon>Actinomycetota</taxon>
        <taxon>Actinomycetes</taxon>
        <taxon>Micrococcales</taxon>
        <taxon>Micrococcaceae</taxon>
        <taxon>Glutamicibacter</taxon>
    </lineage>
</organism>
<comment type="subunit">
    <text evidence="9">The system is composed of three essential subunits: KdpA, KdpB and KdpC.</text>
</comment>
<feature type="transmembrane region" description="Helical" evidence="9">
    <location>
        <begin position="165"/>
        <end position="186"/>
    </location>
</feature>
<dbReference type="GO" id="GO:0030955">
    <property type="term" value="F:potassium ion binding"/>
    <property type="evidence" value="ECO:0007669"/>
    <property type="project" value="UniProtKB-UniRule"/>
</dbReference>
<dbReference type="HAMAP" id="MF_00275">
    <property type="entry name" value="KdpA"/>
    <property type="match status" value="1"/>
</dbReference>
<feature type="transmembrane region" description="Helical" evidence="9">
    <location>
        <begin position="436"/>
        <end position="457"/>
    </location>
</feature>
<gene>
    <name evidence="10" type="primary">kdpA_1</name>
    <name evidence="9" type="synonym">kdpA</name>
    <name evidence="10" type="ORF">AUR04nite_14600</name>
</gene>
<keyword evidence="2 9" id="KW-1003">Cell membrane</keyword>
<proteinExistence type="inferred from homology"/>
<evidence type="ECO:0000256" key="3">
    <source>
        <dbReference type="ARBA" id="ARBA00022538"/>
    </source>
</evidence>
<sequence length="538" mass="56631">MPWLNAAGNLLLVAAAIAVLYRPLGDYMAWVYTASGHLRTERWIYRLISAKPEQQHSWRGYLGAVFSFSLAGFILLYAVLAFDGMGPDLAFNTAVSFVANTNWQSYVPEQSISYVAQMAGLSVQNFVSAAVSMCVAVALIRAIAAHRAAALGNFWVDLVRTNLRILLPLSIVFAVLLLACGVVQNFTESTALLPGGPVASQESIKMLGTNGGGFYNANSAHPFENPTPISNLMQVLMLLLIPFTLLRTFGTMVSDQRAGYALLLTMSVLFLLVYLPLTYFELHGSGTAPQLAGAAMEGKEQRFGIIGSTLFATATTGTTGGAVNSMHGSYTALGGLMLMVDMVLGEVAPGGAGSGLYAVLVLVVIAVFVTALLLGRTPVYLGKQLGTRELKLVSIAILIMPVLSLGGMALASALPYTRAEIIAGMGNPGSHGFSEVLYAFISAAINNGSAFAGFSANTPGLNTLLGLIILAGRFAPISIVLALAGALATAERASSRSAELPLHRPQFVGFLVSLIMFIAVPTFIPLFLVGPLAEGLMP</sequence>
<dbReference type="InterPro" id="IPR004623">
    <property type="entry name" value="KdpA"/>
</dbReference>
<feature type="transmembrane region" description="Helical" evidence="9">
    <location>
        <begin position="126"/>
        <end position="144"/>
    </location>
</feature>
<dbReference type="EMBL" id="BJNY01000007">
    <property type="protein sequence ID" value="GED05928.1"/>
    <property type="molecule type" value="Genomic_DNA"/>
</dbReference>
<dbReference type="AlphaFoldDB" id="A0A4Y4DRD6"/>
<keyword evidence="8 9" id="KW-0472">Membrane</keyword>
<keyword evidence="7 9" id="KW-0406">Ion transport</keyword>
<protein>
    <recommendedName>
        <fullName evidence="9">Potassium-transporting ATPase potassium-binding subunit</fullName>
    </recommendedName>
    <alternativeName>
        <fullName evidence="9">ATP phosphohydrolase [potassium-transporting] A chain</fullName>
    </alternativeName>
    <alternativeName>
        <fullName evidence="9">Potassium-binding and translocating subunit A</fullName>
    </alternativeName>
    <alternativeName>
        <fullName evidence="9">Potassium-translocating ATPase A chain</fullName>
    </alternativeName>
</protein>
<comment type="subcellular location">
    <subcellularLocation>
        <location evidence="9">Cell membrane</location>
        <topology evidence="9">Multi-pass membrane protein</topology>
    </subcellularLocation>
</comment>
<evidence type="ECO:0000256" key="4">
    <source>
        <dbReference type="ARBA" id="ARBA00022692"/>
    </source>
</evidence>
<feature type="transmembrane region" description="Helical" evidence="9">
    <location>
        <begin position="395"/>
        <end position="416"/>
    </location>
</feature>
<dbReference type="Pfam" id="PF03814">
    <property type="entry name" value="KdpA"/>
    <property type="match status" value="1"/>
</dbReference>
<feature type="transmembrane region" description="Helical" evidence="9">
    <location>
        <begin position="354"/>
        <end position="374"/>
    </location>
</feature>
<feature type="transmembrane region" description="Helical" evidence="9">
    <location>
        <begin position="330"/>
        <end position="348"/>
    </location>
</feature>
<evidence type="ECO:0000256" key="8">
    <source>
        <dbReference type="ARBA" id="ARBA00023136"/>
    </source>
</evidence>
<keyword evidence="4 9" id="KW-0812">Transmembrane</keyword>
<keyword evidence="5 9" id="KW-0630">Potassium</keyword>
<dbReference type="NCBIfam" id="TIGR00680">
    <property type="entry name" value="kdpA"/>
    <property type="match status" value="1"/>
</dbReference>
<keyword evidence="1 9" id="KW-0813">Transport</keyword>
<evidence type="ECO:0000256" key="5">
    <source>
        <dbReference type="ARBA" id="ARBA00022958"/>
    </source>
</evidence>
<dbReference type="GO" id="GO:0005886">
    <property type="term" value="C:plasma membrane"/>
    <property type="evidence" value="ECO:0007669"/>
    <property type="project" value="UniProtKB-SubCell"/>
</dbReference>
<evidence type="ECO:0000256" key="2">
    <source>
        <dbReference type="ARBA" id="ARBA00022475"/>
    </source>
</evidence>